<name>A0A2H0M2F6_9BACT</name>
<gene>
    <name evidence="1" type="ORF">COV72_00565</name>
</gene>
<dbReference type="InterPro" id="IPR027417">
    <property type="entry name" value="P-loop_NTPase"/>
</dbReference>
<dbReference type="AlphaFoldDB" id="A0A2H0M2F6"/>
<evidence type="ECO:0000313" key="2">
    <source>
        <dbReference type="Proteomes" id="UP000229641"/>
    </source>
</evidence>
<evidence type="ECO:0008006" key="3">
    <source>
        <dbReference type="Google" id="ProtNLM"/>
    </source>
</evidence>
<reference evidence="1 2" key="1">
    <citation type="submission" date="2017-09" db="EMBL/GenBank/DDBJ databases">
        <title>Depth-based differentiation of microbial function through sediment-hosted aquifers and enrichment of novel symbionts in the deep terrestrial subsurface.</title>
        <authorList>
            <person name="Probst A.J."/>
            <person name="Ladd B."/>
            <person name="Jarett J.K."/>
            <person name="Geller-Mcgrath D.E."/>
            <person name="Sieber C.M."/>
            <person name="Emerson J.B."/>
            <person name="Anantharaman K."/>
            <person name="Thomas B.C."/>
            <person name="Malmstrom R."/>
            <person name="Stieglmeier M."/>
            <person name="Klingl A."/>
            <person name="Woyke T."/>
            <person name="Ryan C.M."/>
            <person name="Banfield J.F."/>
        </authorList>
    </citation>
    <scope>NUCLEOTIDE SEQUENCE [LARGE SCALE GENOMIC DNA]</scope>
    <source>
        <strain evidence="1">CG11_big_fil_rev_8_21_14_0_20_42_13</strain>
    </source>
</reference>
<accession>A0A2H0M2F6</accession>
<dbReference type="Proteomes" id="UP000229641">
    <property type="component" value="Unassembled WGS sequence"/>
</dbReference>
<dbReference type="Gene3D" id="3.40.50.300">
    <property type="entry name" value="P-loop containing nucleotide triphosphate hydrolases"/>
    <property type="match status" value="1"/>
</dbReference>
<comment type="caution">
    <text evidence="1">The sequence shown here is derived from an EMBL/GenBank/DDBJ whole genome shotgun (WGS) entry which is preliminary data.</text>
</comment>
<dbReference type="SUPFAM" id="SSF52540">
    <property type="entry name" value="P-loop containing nucleoside triphosphate hydrolases"/>
    <property type="match status" value="1"/>
</dbReference>
<organism evidence="1 2">
    <name type="scientific">Candidatus Ghiorseimicrobium undicola</name>
    <dbReference type="NCBI Taxonomy" id="1974746"/>
    <lineage>
        <taxon>Bacteria</taxon>
        <taxon>Pseudomonadati</taxon>
        <taxon>Candidatus Omnitrophota</taxon>
        <taxon>Candidatus Ghiorseimicrobium</taxon>
    </lineage>
</organism>
<evidence type="ECO:0000313" key="1">
    <source>
        <dbReference type="EMBL" id="PIQ89915.1"/>
    </source>
</evidence>
<protein>
    <recommendedName>
        <fullName evidence="3">Molybdopterin-guanine dinucleotide biosynthesis protein B (MobB) domain-containing protein</fullName>
    </recommendedName>
</protein>
<proteinExistence type="predicted"/>
<dbReference type="EMBL" id="PCWA01000010">
    <property type="protein sequence ID" value="PIQ89915.1"/>
    <property type="molecule type" value="Genomic_DNA"/>
</dbReference>
<sequence>MKTIVVSGERSGIGKTYLAERLLKNLRGWSALKVTVARAGACQSVKNCGLCRTVKDPFEIIRDERVIKQSKKDTARLKAAGAKEVIWLRARPQGLRKGLKKALAQFSKCPGIVIEGTSVLKFLKPDLNFHVYPDSAYVVYRSKDELGKKWDVSLI</sequence>